<reference evidence="2 3" key="1">
    <citation type="journal article" date="2007" name="Nature">
        <title>Evolution of genes and genomes on the Drosophila phylogeny.</title>
        <authorList>
            <consortium name="Drosophila 12 Genomes Consortium"/>
            <person name="Clark A.G."/>
            <person name="Eisen M.B."/>
            <person name="Smith D.R."/>
            <person name="Bergman C.M."/>
            <person name="Oliver B."/>
            <person name="Markow T.A."/>
            <person name="Kaufman T.C."/>
            <person name="Kellis M."/>
            <person name="Gelbart W."/>
            <person name="Iyer V.N."/>
            <person name="Pollard D.A."/>
            <person name="Sackton T.B."/>
            <person name="Larracuente A.M."/>
            <person name="Singh N.D."/>
            <person name="Abad J.P."/>
            <person name="Abt D.N."/>
            <person name="Adryan B."/>
            <person name="Aguade M."/>
            <person name="Akashi H."/>
            <person name="Anderson W.W."/>
            <person name="Aquadro C.F."/>
            <person name="Ardell D.H."/>
            <person name="Arguello R."/>
            <person name="Artieri C.G."/>
            <person name="Barbash D.A."/>
            <person name="Barker D."/>
            <person name="Barsanti P."/>
            <person name="Batterham P."/>
            <person name="Batzoglou S."/>
            <person name="Begun D."/>
            <person name="Bhutkar A."/>
            <person name="Blanco E."/>
            <person name="Bosak S.A."/>
            <person name="Bradley R.K."/>
            <person name="Brand A.D."/>
            <person name="Brent M.R."/>
            <person name="Brooks A.N."/>
            <person name="Brown R.H."/>
            <person name="Butlin R.K."/>
            <person name="Caggese C."/>
            <person name="Calvi B.R."/>
            <person name="Bernardo de Carvalho A."/>
            <person name="Caspi A."/>
            <person name="Castrezana S."/>
            <person name="Celniker S.E."/>
            <person name="Chang J.L."/>
            <person name="Chapple C."/>
            <person name="Chatterji S."/>
            <person name="Chinwalla A."/>
            <person name="Civetta A."/>
            <person name="Clifton S.W."/>
            <person name="Comeron J.M."/>
            <person name="Costello J.C."/>
            <person name="Coyne J.A."/>
            <person name="Daub J."/>
            <person name="David R.G."/>
            <person name="Delcher A.L."/>
            <person name="Delehaunty K."/>
            <person name="Do C.B."/>
            <person name="Ebling H."/>
            <person name="Edwards K."/>
            <person name="Eickbush T."/>
            <person name="Evans J.D."/>
            <person name="Filipski A."/>
            <person name="Findeiss S."/>
            <person name="Freyhult E."/>
            <person name="Fulton L."/>
            <person name="Fulton R."/>
            <person name="Garcia A.C."/>
            <person name="Gardiner A."/>
            <person name="Garfield D.A."/>
            <person name="Garvin B.E."/>
            <person name="Gibson G."/>
            <person name="Gilbert D."/>
            <person name="Gnerre S."/>
            <person name="Godfrey J."/>
            <person name="Good R."/>
            <person name="Gotea V."/>
            <person name="Gravely B."/>
            <person name="Greenberg A.J."/>
            <person name="Griffiths-Jones S."/>
            <person name="Gross S."/>
            <person name="Guigo R."/>
            <person name="Gustafson E.A."/>
            <person name="Haerty W."/>
            <person name="Hahn M.W."/>
            <person name="Halligan D.L."/>
            <person name="Halpern A.L."/>
            <person name="Halter G.M."/>
            <person name="Han M.V."/>
            <person name="Heger A."/>
            <person name="Hillier L."/>
            <person name="Hinrichs A.S."/>
            <person name="Holmes I."/>
            <person name="Hoskins R.A."/>
            <person name="Hubisz M.J."/>
            <person name="Hultmark D."/>
            <person name="Huntley M.A."/>
            <person name="Jaffe D.B."/>
            <person name="Jagadeeshan S."/>
            <person name="Jeck W.R."/>
            <person name="Johnson J."/>
            <person name="Jones C.D."/>
            <person name="Jordan W.C."/>
            <person name="Karpen G.H."/>
            <person name="Kataoka E."/>
            <person name="Keightley P.D."/>
            <person name="Kheradpour P."/>
            <person name="Kirkness E.F."/>
            <person name="Koerich L.B."/>
            <person name="Kristiansen K."/>
            <person name="Kudrna D."/>
            <person name="Kulathinal R.J."/>
            <person name="Kumar S."/>
            <person name="Kwok R."/>
            <person name="Lander E."/>
            <person name="Langley C.H."/>
            <person name="Lapoint R."/>
            <person name="Lazzaro B.P."/>
            <person name="Lee S.J."/>
            <person name="Levesque L."/>
            <person name="Li R."/>
            <person name="Lin C.F."/>
            <person name="Lin M.F."/>
            <person name="Lindblad-Toh K."/>
            <person name="Llopart A."/>
            <person name="Long M."/>
            <person name="Low L."/>
            <person name="Lozovsky E."/>
            <person name="Lu J."/>
            <person name="Luo M."/>
            <person name="Machado C.A."/>
            <person name="Makalowski W."/>
            <person name="Marzo M."/>
            <person name="Matsuda M."/>
            <person name="Matzkin L."/>
            <person name="McAllister B."/>
            <person name="McBride C.S."/>
            <person name="McKernan B."/>
            <person name="McKernan K."/>
            <person name="Mendez-Lago M."/>
            <person name="Minx P."/>
            <person name="Mollenhauer M.U."/>
            <person name="Montooth K."/>
            <person name="Mount S.M."/>
            <person name="Mu X."/>
            <person name="Myers E."/>
            <person name="Negre B."/>
            <person name="Newfeld S."/>
            <person name="Nielsen R."/>
            <person name="Noor M.A."/>
            <person name="O'Grady P."/>
            <person name="Pachter L."/>
            <person name="Papaceit M."/>
            <person name="Parisi M.J."/>
            <person name="Parisi M."/>
            <person name="Parts L."/>
            <person name="Pedersen J.S."/>
            <person name="Pesole G."/>
            <person name="Phillippy A.M."/>
            <person name="Ponting C.P."/>
            <person name="Pop M."/>
            <person name="Porcelli D."/>
            <person name="Powell J.R."/>
            <person name="Prohaska S."/>
            <person name="Pruitt K."/>
            <person name="Puig M."/>
            <person name="Quesneville H."/>
            <person name="Ram K.R."/>
            <person name="Rand D."/>
            <person name="Rasmussen M.D."/>
            <person name="Reed L.K."/>
            <person name="Reenan R."/>
            <person name="Reily A."/>
            <person name="Remington K.A."/>
            <person name="Rieger T.T."/>
            <person name="Ritchie M.G."/>
            <person name="Robin C."/>
            <person name="Rogers Y.H."/>
            <person name="Rohde C."/>
            <person name="Rozas J."/>
            <person name="Rubenfield M.J."/>
            <person name="Ruiz A."/>
            <person name="Russo S."/>
            <person name="Salzberg S.L."/>
            <person name="Sanchez-Gracia A."/>
            <person name="Saranga D.J."/>
            <person name="Sato H."/>
            <person name="Schaeffer S.W."/>
            <person name="Schatz M.C."/>
            <person name="Schlenke T."/>
            <person name="Schwartz R."/>
            <person name="Segarra C."/>
            <person name="Singh R.S."/>
            <person name="Sirot L."/>
            <person name="Sirota M."/>
            <person name="Sisneros N.B."/>
            <person name="Smith C.D."/>
            <person name="Smith T.F."/>
            <person name="Spieth J."/>
            <person name="Stage D.E."/>
            <person name="Stark A."/>
            <person name="Stephan W."/>
            <person name="Strausberg R.L."/>
            <person name="Strempel S."/>
            <person name="Sturgill D."/>
            <person name="Sutton G."/>
            <person name="Sutton G.G."/>
            <person name="Tao W."/>
            <person name="Teichmann S."/>
            <person name="Tobari Y.N."/>
            <person name="Tomimura Y."/>
            <person name="Tsolas J.M."/>
            <person name="Valente V.L."/>
            <person name="Venter E."/>
            <person name="Venter J.C."/>
            <person name="Vicario S."/>
            <person name="Vieira F.G."/>
            <person name="Vilella A.J."/>
            <person name="Villasante A."/>
            <person name="Walenz B."/>
            <person name="Wang J."/>
            <person name="Wasserman M."/>
            <person name="Watts T."/>
            <person name="Wilson D."/>
            <person name="Wilson R.K."/>
            <person name="Wing R.A."/>
            <person name="Wolfner M.F."/>
            <person name="Wong A."/>
            <person name="Wong G.K."/>
            <person name="Wu C.I."/>
            <person name="Wu G."/>
            <person name="Yamamoto D."/>
            <person name="Yang H.P."/>
            <person name="Yang S.P."/>
            <person name="Yorke J.A."/>
            <person name="Yoshida K."/>
            <person name="Zdobnov E."/>
            <person name="Zhang P."/>
            <person name="Zhang Y."/>
            <person name="Zimin A.V."/>
            <person name="Baldwin J."/>
            <person name="Abdouelleil A."/>
            <person name="Abdulkadir J."/>
            <person name="Abebe A."/>
            <person name="Abera B."/>
            <person name="Abreu J."/>
            <person name="Acer S.C."/>
            <person name="Aftuck L."/>
            <person name="Alexander A."/>
            <person name="An P."/>
            <person name="Anderson E."/>
            <person name="Anderson S."/>
            <person name="Arachi H."/>
            <person name="Azer M."/>
            <person name="Bachantsang P."/>
            <person name="Barry A."/>
            <person name="Bayul T."/>
            <person name="Berlin A."/>
            <person name="Bessette D."/>
            <person name="Bloom T."/>
            <person name="Blye J."/>
            <person name="Boguslavskiy L."/>
            <person name="Bonnet C."/>
            <person name="Boukhgalter B."/>
            <person name="Bourzgui I."/>
            <person name="Brown A."/>
            <person name="Cahill P."/>
            <person name="Channer S."/>
            <person name="Cheshatsang Y."/>
            <person name="Chuda L."/>
            <person name="Citroen M."/>
            <person name="Collymore A."/>
            <person name="Cooke P."/>
            <person name="Costello M."/>
            <person name="D'Aco K."/>
            <person name="Daza R."/>
            <person name="De Haan G."/>
            <person name="DeGray S."/>
            <person name="DeMaso C."/>
            <person name="Dhargay N."/>
            <person name="Dooley K."/>
            <person name="Dooley E."/>
            <person name="Doricent M."/>
            <person name="Dorje P."/>
            <person name="Dorjee K."/>
            <person name="Dupes A."/>
            <person name="Elong R."/>
            <person name="Falk J."/>
            <person name="Farina A."/>
            <person name="Faro S."/>
            <person name="Ferguson D."/>
            <person name="Fisher S."/>
            <person name="Foley C.D."/>
            <person name="Franke A."/>
            <person name="Friedrich D."/>
            <person name="Gadbois L."/>
            <person name="Gearin G."/>
            <person name="Gearin C.R."/>
            <person name="Giannoukos G."/>
            <person name="Goode T."/>
            <person name="Graham J."/>
            <person name="Grandbois E."/>
            <person name="Grewal S."/>
            <person name="Gyaltsen K."/>
            <person name="Hafez N."/>
            <person name="Hagos B."/>
            <person name="Hall J."/>
            <person name="Henson C."/>
            <person name="Hollinger A."/>
            <person name="Honan T."/>
            <person name="Huard M.D."/>
            <person name="Hughes L."/>
            <person name="Hurhula B."/>
            <person name="Husby M.E."/>
            <person name="Kamat A."/>
            <person name="Kanga B."/>
            <person name="Kashin S."/>
            <person name="Khazanovich D."/>
            <person name="Kisner P."/>
            <person name="Lance K."/>
            <person name="Lara M."/>
            <person name="Lee W."/>
            <person name="Lennon N."/>
            <person name="Letendre F."/>
            <person name="LeVine R."/>
            <person name="Lipovsky A."/>
            <person name="Liu X."/>
            <person name="Liu J."/>
            <person name="Liu S."/>
            <person name="Lokyitsang T."/>
            <person name="Lokyitsang Y."/>
            <person name="Lubonja R."/>
            <person name="Lui A."/>
            <person name="MacDonald P."/>
            <person name="Magnisalis V."/>
            <person name="Maru K."/>
            <person name="Matthews C."/>
            <person name="McCusker W."/>
            <person name="McDonough S."/>
            <person name="Mehta T."/>
            <person name="Meldrim J."/>
            <person name="Meneus L."/>
            <person name="Mihai O."/>
            <person name="Mihalev A."/>
            <person name="Mihova T."/>
            <person name="Mittelman R."/>
            <person name="Mlenga V."/>
            <person name="Montmayeur A."/>
            <person name="Mulrain L."/>
            <person name="Navidi A."/>
            <person name="Naylor J."/>
            <person name="Negash T."/>
            <person name="Nguyen T."/>
            <person name="Nguyen N."/>
            <person name="Nicol R."/>
            <person name="Norbu C."/>
            <person name="Norbu N."/>
            <person name="Novod N."/>
            <person name="O'Neill B."/>
            <person name="Osman S."/>
            <person name="Markiewicz E."/>
            <person name="Oyono O.L."/>
            <person name="Patti C."/>
            <person name="Phunkhang P."/>
            <person name="Pierre F."/>
            <person name="Priest M."/>
            <person name="Raghuraman S."/>
            <person name="Rege F."/>
            <person name="Reyes R."/>
            <person name="Rise C."/>
            <person name="Rogov P."/>
            <person name="Ross K."/>
            <person name="Ryan E."/>
            <person name="Settipalli S."/>
            <person name="Shea T."/>
            <person name="Sherpa N."/>
            <person name="Shi L."/>
            <person name="Shih D."/>
            <person name="Sparrow T."/>
            <person name="Spaulding J."/>
            <person name="Stalker J."/>
            <person name="Stange-Thomann N."/>
            <person name="Stavropoulos S."/>
            <person name="Stone C."/>
            <person name="Strader C."/>
            <person name="Tesfaye S."/>
            <person name="Thomson T."/>
            <person name="Thoulutsang Y."/>
            <person name="Thoulutsang D."/>
            <person name="Topham K."/>
            <person name="Topping I."/>
            <person name="Tsamla T."/>
            <person name="Vassiliev H."/>
            <person name="Vo A."/>
            <person name="Wangchuk T."/>
            <person name="Wangdi T."/>
            <person name="Weiand M."/>
            <person name="Wilkinson J."/>
            <person name="Wilson A."/>
            <person name="Yadav S."/>
            <person name="Young G."/>
            <person name="Yu Q."/>
            <person name="Zembek L."/>
            <person name="Zhong D."/>
            <person name="Zimmer A."/>
            <person name="Zwirko Z."/>
            <person name="Jaffe D.B."/>
            <person name="Alvarez P."/>
            <person name="Brockman W."/>
            <person name="Butler J."/>
            <person name="Chin C."/>
            <person name="Gnerre S."/>
            <person name="Grabherr M."/>
            <person name="Kleber M."/>
            <person name="Mauceli E."/>
            <person name="MacCallum I."/>
        </authorList>
    </citation>
    <scope>NUCLEOTIDE SEQUENCE [LARGE SCALE GENOMIC DNA]</scope>
    <source>
        <strain evidence="3">Tai18E2 / Tucson 14021-0261.01</strain>
    </source>
</reference>
<sequence length="79" mass="9081">MGSKSGAERRRIWEWKRTPKWKMLWSEDDAGALNGQIRNEKQKQMIFNCNNNSKSKSRSITTQTTHGGMETADIRRGPG</sequence>
<name>A0A0R1DSN5_DROYA</name>
<accession>A0A0R1DSN5</accession>
<dbReference type="Proteomes" id="UP000002282">
    <property type="component" value="Chromosome 2R"/>
</dbReference>
<keyword evidence="3" id="KW-1185">Reference proteome</keyword>
<dbReference type="EMBL" id="CM000158">
    <property type="protein sequence ID" value="KRK00153.1"/>
    <property type="molecule type" value="Genomic_DNA"/>
</dbReference>
<evidence type="ECO:0000313" key="3">
    <source>
        <dbReference type="Proteomes" id="UP000002282"/>
    </source>
</evidence>
<feature type="region of interest" description="Disordered" evidence="1">
    <location>
        <begin position="50"/>
        <end position="79"/>
    </location>
</feature>
<evidence type="ECO:0000313" key="2">
    <source>
        <dbReference type="EMBL" id="KRK00153.1"/>
    </source>
</evidence>
<dbReference type="AlphaFoldDB" id="A0A0R1DSN5"/>
<organism evidence="2 3">
    <name type="scientific">Drosophila yakuba</name>
    <name type="common">Fruit fly</name>
    <dbReference type="NCBI Taxonomy" id="7245"/>
    <lineage>
        <taxon>Eukaryota</taxon>
        <taxon>Metazoa</taxon>
        <taxon>Ecdysozoa</taxon>
        <taxon>Arthropoda</taxon>
        <taxon>Hexapoda</taxon>
        <taxon>Insecta</taxon>
        <taxon>Pterygota</taxon>
        <taxon>Neoptera</taxon>
        <taxon>Endopterygota</taxon>
        <taxon>Diptera</taxon>
        <taxon>Brachycera</taxon>
        <taxon>Muscomorpha</taxon>
        <taxon>Ephydroidea</taxon>
        <taxon>Drosophilidae</taxon>
        <taxon>Drosophila</taxon>
        <taxon>Sophophora</taxon>
    </lineage>
</organism>
<proteinExistence type="predicted"/>
<reference evidence="2 3" key="2">
    <citation type="journal article" date="2007" name="PLoS Biol.">
        <title>Principles of genome evolution in the Drosophila melanogaster species group.</title>
        <authorList>
            <person name="Ranz J.M."/>
            <person name="Maurin D."/>
            <person name="Chan Y.S."/>
            <person name="von Grotthuss M."/>
            <person name="Hillier L.W."/>
            <person name="Roote J."/>
            <person name="Ashburner M."/>
            <person name="Bergman C.M."/>
        </authorList>
    </citation>
    <scope>NUCLEOTIDE SEQUENCE [LARGE SCALE GENOMIC DNA]</scope>
    <source>
        <strain evidence="3">Tai18E2 / Tucson 14021-0261.01</strain>
    </source>
</reference>
<dbReference type="KEGG" id="dya:Dyak_GE27723"/>
<evidence type="ECO:0000256" key="1">
    <source>
        <dbReference type="SAM" id="MobiDB-lite"/>
    </source>
</evidence>
<gene>
    <name evidence="2" type="primary">Dyak\GE27723</name>
    <name evidence="2" type="synonym">GE27723</name>
    <name evidence="2" type="ORF">Dyak_GE27723</name>
</gene>
<protein>
    <submittedName>
        <fullName evidence="2">Uncharacterized protein</fullName>
    </submittedName>
</protein>